<evidence type="ECO:0000313" key="1">
    <source>
        <dbReference type="EMBL" id="KOF17862.1"/>
    </source>
</evidence>
<reference evidence="2" key="1">
    <citation type="submission" date="2015-07" db="EMBL/GenBank/DDBJ databases">
        <title>Whole genome sequence of an Ensifer adhaerens strain isolated from a cave pool in the Wind Cave National Park.</title>
        <authorList>
            <person name="Eng W.W.H."/>
            <person name="Gan H.M."/>
            <person name="Barton H.A."/>
            <person name="Savka M.A."/>
        </authorList>
    </citation>
    <scope>NUCLEOTIDE SEQUENCE [LARGE SCALE GENOMIC DNA]</scope>
    <source>
        <strain evidence="2">SD006</strain>
    </source>
</reference>
<organism evidence="1 2">
    <name type="scientific">Ensifer adhaerens</name>
    <name type="common">Sinorhizobium morelense</name>
    <dbReference type="NCBI Taxonomy" id="106592"/>
    <lineage>
        <taxon>Bacteria</taxon>
        <taxon>Pseudomonadati</taxon>
        <taxon>Pseudomonadota</taxon>
        <taxon>Alphaproteobacteria</taxon>
        <taxon>Hyphomicrobiales</taxon>
        <taxon>Rhizobiaceae</taxon>
        <taxon>Sinorhizobium/Ensifer group</taxon>
        <taxon>Ensifer</taxon>
    </lineage>
</organism>
<name>A0A0L8BT23_ENSAD</name>
<proteinExistence type="predicted"/>
<dbReference type="RefSeq" id="WP_053249783.1">
    <property type="nucleotide sequence ID" value="NZ_LGAP01000009.1"/>
</dbReference>
<sequence length="80" mass="8534">MIVAPSPIAVRAAFLDQGVKLPIRPSETDCGVVLDADDRDVFTVDSNGFHPDDQVKTLALLICACVNEHAGLSPEHHLNG</sequence>
<protein>
    <submittedName>
        <fullName evidence="1">Uncharacterized protein</fullName>
    </submittedName>
</protein>
<gene>
    <name evidence="1" type="ORF">AC244_15940</name>
</gene>
<dbReference type="PATRIC" id="fig|106592.7.peg.7499"/>
<evidence type="ECO:0000313" key="2">
    <source>
        <dbReference type="Proteomes" id="UP000037425"/>
    </source>
</evidence>
<dbReference type="Proteomes" id="UP000037425">
    <property type="component" value="Unassembled WGS sequence"/>
</dbReference>
<dbReference type="OrthoDB" id="8421757at2"/>
<dbReference type="EMBL" id="LGAP01000009">
    <property type="protein sequence ID" value="KOF17862.1"/>
    <property type="molecule type" value="Genomic_DNA"/>
</dbReference>
<comment type="caution">
    <text evidence="1">The sequence shown here is derived from an EMBL/GenBank/DDBJ whole genome shotgun (WGS) entry which is preliminary data.</text>
</comment>
<accession>A0A0L8BT23</accession>
<dbReference type="AlphaFoldDB" id="A0A0L8BT23"/>